<dbReference type="KEGG" id="aac:Aaci_3029"/>
<geneLocation type="plasmid" evidence="1 2">
    <name>pAACI01</name>
</geneLocation>
<evidence type="ECO:0000313" key="2">
    <source>
        <dbReference type="Proteomes" id="UP000001917"/>
    </source>
</evidence>
<gene>
    <name evidence="1" type="ordered locus">Aaci_3029</name>
</gene>
<reference evidence="2" key="1">
    <citation type="submission" date="2009-09" db="EMBL/GenBank/DDBJ databases">
        <title>The complete plasmid1 of Alicyclobacillus acidocaldarius subsp. acidocaldarius DSM 446.</title>
        <authorList>
            <consortium name="US DOE Joint Genome Institute (JGI-PGF)"/>
            <person name="Lucas S."/>
            <person name="Copeland A."/>
            <person name="Lapidus A."/>
            <person name="Glavina del Rio T."/>
            <person name="Dalin E."/>
            <person name="Tice H."/>
            <person name="Bruce D."/>
            <person name="Goodwin L."/>
            <person name="Pitluck S."/>
            <person name="Kyrpides N."/>
            <person name="Mavromatis K."/>
            <person name="Ivanova N."/>
            <person name="Ovchinnikova G."/>
            <person name="Chertkov O."/>
            <person name="Sims D."/>
            <person name="Brettin T."/>
            <person name="Detter J.C."/>
            <person name="Han C."/>
            <person name="Larimer F."/>
            <person name="Land M."/>
            <person name="Hauser L."/>
            <person name="Markowitz V."/>
            <person name="Cheng J.-F."/>
            <person name="Hugenholtz P."/>
            <person name="Woyke T."/>
            <person name="Wu D."/>
            <person name="Pukall R."/>
            <person name="Klenk H.-P."/>
            <person name="Eisen J.A."/>
        </authorList>
    </citation>
    <scope>NUCLEOTIDE SEQUENCE [LARGE SCALE GENOMIC DNA]</scope>
    <source>
        <strain evidence="2">ATCC 27009 / DSM 446 / BCRC 14685 / JCM 5260 / KCTC 1825 / NBRC 15652 / NCIMB 11725 / NRRL B-14509 / 104-IA</strain>
        <plasmid evidence="2">pAACI01</plasmid>
    </source>
</reference>
<protein>
    <submittedName>
        <fullName evidence="1">Uncharacterized protein</fullName>
    </submittedName>
</protein>
<dbReference type="Proteomes" id="UP000001917">
    <property type="component" value="Plasmid pAACI01"/>
</dbReference>
<name>C8WYD8_ALIAD</name>
<proteinExistence type="predicted"/>
<keyword evidence="1" id="KW-0614">Plasmid</keyword>
<dbReference type="RefSeq" id="WP_015759758.1">
    <property type="nucleotide sequence ID" value="NC_013206.1"/>
</dbReference>
<keyword evidence="2" id="KW-1185">Reference proteome</keyword>
<reference evidence="1 2" key="2">
    <citation type="journal article" date="2010" name="Stand. Genomic Sci.">
        <title>Complete genome sequence of Alicyclobacillus acidocaldarius type strain (104-IA).</title>
        <authorList>
            <person name="Mavromatis K."/>
            <person name="Sikorski J."/>
            <person name="Lapidus A."/>
            <person name="Glavina Del Rio T."/>
            <person name="Copeland A."/>
            <person name="Tice H."/>
            <person name="Cheng J.F."/>
            <person name="Lucas S."/>
            <person name="Chen F."/>
            <person name="Nolan M."/>
            <person name="Bruce D."/>
            <person name="Goodwin L."/>
            <person name="Pitluck S."/>
            <person name="Ivanova N."/>
            <person name="Ovchinnikova G."/>
            <person name="Pati A."/>
            <person name="Chen A."/>
            <person name="Palaniappan K."/>
            <person name="Land M."/>
            <person name="Hauser L."/>
            <person name="Chang Y.J."/>
            <person name="Jeffries C.D."/>
            <person name="Chain P."/>
            <person name="Meincke L."/>
            <person name="Sims D."/>
            <person name="Chertkov O."/>
            <person name="Han C."/>
            <person name="Brettin T."/>
            <person name="Detter J.C."/>
            <person name="Wahrenburg C."/>
            <person name="Rohde M."/>
            <person name="Pukall R."/>
            <person name="Goker M."/>
            <person name="Bristow J."/>
            <person name="Eisen J.A."/>
            <person name="Markowitz V."/>
            <person name="Hugenholtz P."/>
            <person name="Klenk H.P."/>
            <person name="Kyrpides N.C."/>
        </authorList>
    </citation>
    <scope>NUCLEOTIDE SEQUENCE [LARGE SCALE GENOMIC DNA]</scope>
    <source>
        <strain evidence="2">ATCC 27009 / DSM 446 / BCRC 14685 / JCM 5260 / KCTC 1825 / NBRC 15652 / NCIMB 11725 / NRRL B-14509 / 104-IA</strain>
        <plasmid evidence="1 2">pAACI01</plasmid>
    </source>
</reference>
<dbReference type="HOGENOM" id="CLU_2327651_0_0_9"/>
<evidence type="ECO:0000313" key="1">
    <source>
        <dbReference type="EMBL" id="ACV60032.1"/>
    </source>
</evidence>
<sequence length="98" mass="11479">MMLTPREVVEARKRAEELLTHDDLTMLEYNSFHIIVKQSDTNEILANALREAVRAFQRMIRIAEESPEGDTIETRIARETIVLIESRVPHEWWDCGNE</sequence>
<accession>C8WYD8</accession>
<dbReference type="AlphaFoldDB" id="C8WYD8"/>
<organism evidence="1 2">
    <name type="scientific">Alicyclobacillus acidocaldarius subsp. acidocaldarius (strain ATCC 27009 / DSM 446 / BCRC 14685 / JCM 5260 / KCTC 1825 / NBRC 15652 / NCIMB 11725 / NRRL B-14509 / 104-IA)</name>
    <name type="common">Bacillus acidocaldarius</name>
    <dbReference type="NCBI Taxonomy" id="521098"/>
    <lineage>
        <taxon>Bacteria</taxon>
        <taxon>Bacillati</taxon>
        <taxon>Bacillota</taxon>
        <taxon>Bacilli</taxon>
        <taxon>Bacillales</taxon>
        <taxon>Alicyclobacillaceae</taxon>
        <taxon>Alicyclobacillus</taxon>
    </lineage>
</organism>
<dbReference type="EMBL" id="CP001728">
    <property type="protein sequence ID" value="ACV60032.1"/>
    <property type="molecule type" value="Genomic_DNA"/>
</dbReference>